<keyword evidence="3" id="KW-1185">Reference proteome</keyword>
<feature type="compositionally biased region" description="Basic and acidic residues" evidence="1">
    <location>
        <begin position="13"/>
        <end position="22"/>
    </location>
</feature>
<feature type="region of interest" description="Disordered" evidence="1">
    <location>
        <begin position="1"/>
        <end position="34"/>
    </location>
</feature>
<proteinExistence type="predicted"/>
<accession>A0A7W4UQR7</accession>
<evidence type="ECO:0000313" key="2">
    <source>
        <dbReference type="EMBL" id="MBB2958469.1"/>
    </source>
</evidence>
<dbReference type="EMBL" id="JACHWJ010000004">
    <property type="protein sequence ID" value="MBB2958469.1"/>
    <property type="molecule type" value="Genomic_DNA"/>
</dbReference>
<dbReference type="Proteomes" id="UP000545286">
    <property type="component" value="Unassembled WGS sequence"/>
</dbReference>
<name>A0A7W4UQR7_9MICO</name>
<evidence type="ECO:0000313" key="3">
    <source>
        <dbReference type="Proteomes" id="UP000545286"/>
    </source>
</evidence>
<reference evidence="2 3" key="1">
    <citation type="submission" date="2020-08" db="EMBL/GenBank/DDBJ databases">
        <title>Sequencing the genomes of 1000 actinobacteria strains.</title>
        <authorList>
            <person name="Klenk H.-P."/>
        </authorList>
    </citation>
    <scope>NUCLEOTIDE SEQUENCE [LARGE SCALE GENOMIC DNA]</scope>
    <source>
        <strain evidence="2 3">DSM 20419</strain>
    </source>
</reference>
<evidence type="ECO:0000256" key="1">
    <source>
        <dbReference type="SAM" id="MobiDB-lite"/>
    </source>
</evidence>
<protein>
    <submittedName>
        <fullName evidence="2">Uncharacterized protein</fullName>
    </submittedName>
</protein>
<comment type="caution">
    <text evidence="2">The sequence shown here is derived from an EMBL/GenBank/DDBJ whole genome shotgun (WGS) entry which is preliminary data.</text>
</comment>
<gene>
    <name evidence="2" type="ORF">FHX72_002615</name>
</gene>
<organism evidence="2 3">
    <name type="scientific">Pseudoclavibacter helvolus</name>
    <dbReference type="NCBI Taxonomy" id="255205"/>
    <lineage>
        <taxon>Bacteria</taxon>
        <taxon>Bacillati</taxon>
        <taxon>Actinomycetota</taxon>
        <taxon>Actinomycetes</taxon>
        <taxon>Micrococcales</taxon>
        <taxon>Microbacteriaceae</taxon>
        <taxon>Pseudoclavibacter</taxon>
    </lineage>
</organism>
<dbReference type="AlphaFoldDB" id="A0A7W4UQR7"/>
<sequence>MRRDVELLGQLGDSHRAGREQSLEDEIPPLGGKP</sequence>